<dbReference type="AlphaFoldDB" id="A0A2M9R4E2"/>
<evidence type="ECO:0000313" key="1">
    <source>
        <dbReference type="EMBL" id="PJR03750.1"/>
    </source>
</evidence>
<protein>
    <recommendedName>
        <fullName evidence="3">Lipoprotein</fullName>
    </recommendedName>
</protein>
<dbReference type="RefSeq" id="WP_100677318.1">
    <property type="nucleotide sequence ID" value="NZ_NIPO01000001.1"/>
</dbReference>
<comment type="caution">
    <text evidence="1">The sequence shown here is derived from an EMBL/GenBank/DDBJ whole genome shotgun (WGS) entry which is preliminary data.</text>
</comment>
<gene>
    <name evidence="1" type="ORF">CDL10_03850</name>
</gene>
<dbReference type="EMBL" id="NIPO01000001">
    <property type="protein sequence ID" value="PJR03750.1"/>
    <property type="molecule type" value="Genomic_DNA"/>
</dbReference>
<evidence type="ECO:0008006" key="3">
    <source>
        <dbReference type="Google" id="ProtNLM"/>
    </source>
</evidence>
<reference evidence="1 2" key="1">
    <citation type="submission" date="2017-06" db="EMBL/GenBank/DDBJ databases">
        <title>Description of Avrilella dinanensis gen. nov. sp. nov.</title>
        <authorList>
            <person name="Leyer C."/>
            <person name="Sassi M."/>
            <person name="Minet J."/>
            <person name="Kayal S."/>
            <person name="Cattoir V."/>
        </authorList>
    </citation>
    <scope>NUCLEOTIDE SEQUENCE [LARGE SCALE GENOMIC DNA]</scope>
    <source>
        <strain evidence="1 2">UR159</strain>
    </source>
</reference>
<sequence length="217" mass="25188">MKKIFKLTLSIVFLSLIISCDGEKQLSNEQENAKNYQKTFASNTNDLSHIPLISSTDENESALELIFENDFQTKEMSNQYGWEYFDKFHSQGLNSSEEQYVAYVVLKRKELITQLSIKPQDEDILNAFKRNIDILVNNKYLGYHLLYNALNVISTIDESYTKETARKIVAYSIDNEYVCNGYQELLNNSNIDDQTKESYSLWIENCKYADIIANSFL</sequence>
<dbReference type="PROSITE" id="PS51257">
    <property type="entry name" value="PROKAR_LIPOPROTEIN"/>
    <property type="match status" value="1"/>
</dbReference>
<name>A0A2M9R4E2_9FLAO</name>
<dbReference type="Proteomes" id="UP000231960">
    <property type="component" value="Unassembled WGS sequence"/>
</dbReference>
<keyword evidence="2" id="KW-1185">Reference proteome</keyword>
<proteinExistence type="predicted"/>
<accession>A0A2M9R4E2</accession>
<evidence type="ECO:0000313" key="2">
    <source>
        <dbReference type="Proteomes" id="UP000231960"/>
    </source>
</evidence>
<organism evidence="1 2">
    <name type="scientific">Avrilella dinanensis</name>
    <dbReference type="NCBI Taxonomy" id="2008672"/>
    <lineage>
        <taxon>Bacteria</taxon>
        <taxon>Pseudomonadati</taxon>
        <taxon>Bacteroidota</taxon>
        <taxon>Flavobacteriia</taxon>
        <taxon>Flavobacteriales</taxon>
        <taxon>Flavobacteriaceae</taxon>
        <taxon>Avrilella</taxon>
    </lineage>
</organism>